<accession>A0ACB8YYR7</accession>
<dbReference type="EMBL" id="CM042017">
    <property type="protein sequence ID" value="KAI3690576.1"/>
    <property type="molecule type" value="Genomic_DNA"/>
</dbReference>
<organism evidence="1 2">
    <name type="scientific">Cichorium intybus</name>
    <name type="common">Chicory</name>
    <dbReference type="NCBI Taxonomy" id="13427"/>
    <lineage>
        <taxon>Eukaryota</taxon>
        <taxon>Viridiplantae</taxon>
        <taxon>Streptophyta</taxon>
        <taxon>Embryophyta</taxon>
        <taxon>Tracheophyta</taxon>
        <taxon>Spermatophyta</taxon>
        <taxon>Magnoliopsida</taxon>
        <taxon>eudicotyledons</taxon>
        <taxon>Gunneridae</taxon>
        <taxon>Pentapetalae</taxon>
        <taxon>asterids</taxon>
        <taxon>campanulids</taxon>
        <taxon>Asterales</taxon>
        <taxon>Asteraceae</taxon>
        <taxon>Cichorioideae</taxon>
        <taxon>Cichorieae</taxon>
        <taxon>Cichoriinae</taxon>
        <taxon>Cichorium</taxon>
    </lineage>
</organism>
<reference evidence="1 2" key="2">
    <citation type="journal article" date="2022" name="Mol. Ecol. Resour.">
        <title>The genomes of chicory, endive, great burdock and yacon provide insights into Asteraceae paleo-polyploidization history and plant inulin production.</title>
        <authorList>
            <person name="Fan W."/>
            <person name="Wang S."/>
            <person name="Wang H."/>
            <person name="Wang A."/>
            <person name="Jiang F."/>
            <person name="Liu H."/>
            <person name="Zhao H."/>
            <person name="Xu D."/>
            <person name="Zhang Y."/>
        </authorList>
    </citation>
    <scope>NUCLEOTIDE SEQUENCE [LARGE SCALE GENOMIC DNA]</scope>
    <source>
        <strain evidence="2">cv. Punajuju</strain>
        <tissue evidence="1">Leaves</tissue>
    </source>
</reference>
<keyword evidence="2" id="KW-1185">Reference proteome</keyword>
<evidence type="ECO:0000313" key="1">
    <source>
        <dbReference type="EMBL" id="KAI3690576.1"/>
    </source>
</evidence>
<reference evidence="2" key="1">
    <citation type="journal article" date="2022" name="Mol. Ecol. Resour.">
        <title>The genomes of chicory, endive, great burdock and yacon provide insights into Asteraceae palaeo-polyploidization history and plant inulin production.</title>
        <authorList>
            <person name="Fan W."/>
            <person name="Wang S."/>
            <person name="Wang H."/>
            <person name="Wang A."/>
            <person name="Jiang F."/>
            <person name="Liu H."/>
            <person name="Zhao H."/>
            <person name="Xu D."/>
            <person name="Zhang Y."/>
        </authorList>
    </citation>
    <scope>NUCLEOTIDE SEQUENCE [LARGE SCALE GENOMIC DNA]</scope>
    <source>
        <strain evidence="2">cv. Punajuju</strain>
    </source>
</reference>
<protein>
    <submittedName>
        <fullName evidence="1">Uncharacterized protein</fullName>
    </submittedName>
</protein>
<proteinExistence type="predicted"/>
<gene>
    <name evidence="1" type="ORF">L2E82_48689</name>
</gene>
<sequence length="81" mass="8571">MNEIARGLAGALLCQHQVPPPPVPVAAPMFQFPPPPVPVAVPMFQFPSHSNNSNTSPDRPPRLLSPSTGNTPPSLLPENSN</sequence>
<name>A0ACB8YYR7_CICIN</name>
<dbReference type="Proteomes" id="UP001055811">
    <property type="component" value="Linkage Group LG09"/>
</dbReference>
<evidence type="ECO:0000313" key="2">
    <source>
        <dbReference type="Proteomes" id="UP001055811"/>
    </source>
</evidence>
<comment type="caution">
    <text evidence="1">The sequence shown here is derived from an EMBL/GenBank/DDBJ whole genome shotgun (WGS) entry which is preliminary data.</text>
</comment>